<reference evidence="2" key="1">
    <citation type="submission" date="2021-01" db="EMBL/GenBank/DDBJ databases">
        <title>Whole genome shotgun sequence of Planosporangium mesophilum NBRC 109066.</title>
        <authorList>
            <person name="Komaki H."/>
            <person name="Tamura T."/>
        </authorList>
    </citation>
    <scope>NUCLEOTIDE SEQUENCE</scope>
    <source>
        <strain evidence="2">NBRC 109066</strain>
    </source>
</reference>
<dbReference type="InterPro" id="IPR003781">
    <property type="entry name" value="CoA-bd"/>
</dbReference>
<dbReference type="AlphaFoldDB" id="A0A8J3X5K2"/>
<dbReference type="Proteomes" id="UP000599074">
    <property type="component" value="Unassembled WGS sequence"/>
</dbReference>
<feature type="domain" description="CoA-binding" evidence="1">
    <location>
        <begin position="103"/>
        <end position="198"/>
    </location>
</feature>
<comment type="caution">
    <text evidence="2">The sequence shown here is derived from an EMBL/GenBank/DDBJ whole genome shotgun (WGS) entry which is preliminary data.</text>
</comment>
<evidence type="ECO:0000313" key="2">
    <source>
        <dbReference type="EMBL" id="GII24843.1"/>
    </source>
</evidence>
<keyword evidence="3" id="KW-1185">Reference proteome</keyword>
<dbReference type="Pfam" id="PF00582">
    <property type="entry name" value="Usp"/>
    <property type="match status" value="1"/>
</dbReference>
<name>A0A8J3X5K2_9ACTN</name>
<dbReference type="InterPro" id="IPR006016">
    <property type="entry name" value="UspA"/>
</dbReference>
<evidence type="ECO:0000313" key="3">
    <source>
        <dbReference type="Proteomes" id="UP000599074"/>
    </source>
</evidence>
<dbReference type="SUPFAM" id="SSF51735">
    <property type="entry name" value="NAD(P)-binding Rossmann-fold domains"/>
    <property type="match status" value="1"/>
</dbReference>
<sequence length="222" mass="22913">MTTRFNGPVVVCVDGSSPSYTAVDWAIAEARRREVPLRVVHAFHPFDYTGPGIKERQTAADETTAKVEAYVRGAPGELDVSVAIQALVDLRERSAERKALHPLLAPASIAVVGAGRKPGGVGHEVLCNLLEHGFTGPTYPVNPRATEIAGVPAYPSLAAIPQPVDLAIIAVPAAAVEAVLAEAGQARVGAAVVVSSGFAETGPDGRAAQATLVRTGSPVSSR</sequence>
<dbReference type="SUPFAM" id="SSF52402">
    <property type="entry name" value="Adenine nucleotide alpha hydrolases-like"/>
    <property type="match status" value="1"/>
</dbReference>
<organism evidence="2 3">
    <name type="scientific">Planosporangium mesophilum</name>
    <dbReference type="NCBI Taxonomy" id="689768"/>
    <lineage>
        <taxon>Bacteria</taxon>
        <taxon>Bacillati</taxon>
        <taxon>Actinomycetota</taxon>
        <taxon>Actinomycetes</taxon>
        <taxon>Micromonosporales</taxon>
        <taxon>Micromonosporaceae</taxon>
        <taxon>Planosporangium</taxon>
    </lineage>
</organism>
<gene>
    <name evidence="2" type="ORF">Pme01_44400</name>
</gene>
<dbReference type="PANTHER" id="PTHR42793">
    <property type="entry name" value="COA BINDING DOMAIN CONTAINING PROTEIN"/>
    <property type="match status" value="1"/>
</dbReference>
<dbReference type="InterPro" id="IPR036291">
    <property type="entry name" value="NAD(P)-bd_dom_sf"/>
</dbReference>
<proteinExistence type="predicted"/>
<dbReference type="Pfam" id="PF13380">
    <property type="entry name" value="CoA_binding_2"/>
    <property type="match status" value="1"/>
</dbReference>
<dbReference type="EMBL" id="BOON01000041">
    <property type="protein sequence ID" value="GII24843.1"/>
    <property type="molecule type" value="Genomic_DNA"/>
</dbReference>
<dbReference type="PANTHER" id="PTHR42793:SF1">
    <property type="entry name" value="PEPTIDYL-LYSINE N-ACETYLTRANSFERASE PATZ"/>
    <property type="match status" value="1"/>
</dbReference>
<accession>A0A8J3X5K2</accession>
<dbReference type="Gene3D" id="3.40.50.720">
    <property type="entry name" value="NAD(P)-binding Rossmann-like Domain"/>
    <property type="match status" value="1"/>
</dbReference>
<dbReference type="SMART" id="SM00881">
    <property type="entry name" value="CoA_binding"/>
    <property type="match status" value="1"/>
</dbReference>
<protein>
    <recommendedName>
        <fullName evidence="1">CoA-binding domain-containing protein</fullName>
    </recommendedName>
</protein>
<evidence type="ECO:0000259" key="1">
    <source>
        <dbReference type="SMART" id="SM00881"/>
    </source>
</evidence>
<dbReference type="RefSeq" id="WP_239088387.1">
    <property type="nucleotide sequence ID" value="NZ_BOON01000041.1"/>
</dbReference>